<dbReference type="EMBL" id="JACEEZ010019244">
    <property type="protein sequence ID" value="KAG0715898.1"/>
    <property type="molecule type" value="Genomic_DNA"/>
</dbReference>
<reference evidence="2" key="1">
    <citation type="submission" date="2020-07" db="EMBL/GenBank/DDBJ databases">
        <title>The High-quality genome of the commercially important snow crab, Chionoecetes opilio.</title>
        <authorList>
            <person name="Jeong J.-H."/>
            <person name="Ryu S."/>
        </authorList>
    </citation>
    <scope>NUCLEOTIDE SEQUENCE</scope>
    <source>
        <strain evidence="2">MADBK_172401_WGS</strain>
        <tissue evidence="2">Digestive gland</tissue>
    </source>
</reference>
<name>A0A8J4XVY8_CHIOP</name>
<sequence>MRKSLRSDGHSDEVAESPMFTCLRGAGEASRPAHISSFSTPQNATINEGKKMLVVVAFRKVKSVLLLLVTLVRRCFCCLRKRRNSESHLPIAVSIGSEGGHGTDPTQHNEENMSMWDSWDVPSSVVSDGGRSQHLPPVSLLQQQINQYRLTHQRKMQESEPEPEPEPNYFEDLAPSIEKKPQVVILERPEEEQQVSNRLSISLSDPILQKMETDQQKDTWITAGRSGGRVVRAEHMAGGWPTDSSRLASPDLGDWDDSGGGWEDEAEEEADMDAVLREKRHLERERRRQEQQRRKAEKEAARSSKLSGSKIATKLS</sequence>
<accession>A0A8J4XVY8</accession>
<dbReference type="PANTHER" id="PTHR15208">
    <property type="entry name" value="RECEPTOR-BINDING CANCER ANTIGEN EXPRESSED ON SISO CELLS CANCER ASSOCIATED SURFACE ANTIGEN RCAS1 ESTROGEN RECEPTOR-BINDING FRAGMENT- ASSOCIATED GENE 9 PROTEIN"/>
    <property type="match status" value="1"/>
</dbReference>
<organism evidence="2 3">
    <name type="scientific">Chionoecetes opilio</name>
    <name type="common">Atlantic snow crab</name>
    <name type="synonym">Cancer opilio</name>
    <dbReference type="NCBI Taxonomy" id="41210"/>
    <lineage>
        <taxon>Eukaryota</taxon>
        <taxon>Metazoa</taxon>
        <taxon>Ecdysozoa</taxon>
        <taxon>Arthropoda</taxon>
        <taxon>Crustacea</taxon>
        <taxon>Multicrustacea</taxon>
        <taxon>Malacostraca</taxon>
        <taxon>Eumalacostraca</taxon>
        <taxon>Eucarida</taxon>
        <taxon>Decapoda</taxon>
        <taxon>Pleocyemata</taxon>
        <taxon>Brachyura</taxon>
        <taxon>Eubrachyura</taxon>
        <taxon>Majoidea</taxon>
        <taxon>Majidae</taxon>
        <taxon>Chionoecetes</taxon>
    </lineage>
</organism>
<dbReference type="GO" id="GO:0030141">
    <property type="term" value="C:secretory granule"/>
    <property type="evidence" value="ECO:0007669"/>
    <property type="project" value="TreeGrafter"/>
</dbReference>
<feature type="compositionally biased region" description="Basic and acidic residues" evidence="1">
    <location>
        <begin position="274"/>
        <end position="302"/>
    </location>
</feature>
<keyword evidence="2" id="KW-0675">Receptor</keyword>
<dbReference type="OrthoDB" id="6380383at2759"/>
<dbReference type="PANTHER" id="PTHR15208:SF2">
    <property type="entry name" value="RECEPTOR-BINDING CANCER ANTIGEN EXPRESSED ON SISO CELLS"/>
    <property type="match status" value="1"/>
</dbReference>
<proteinExistence type="predicted"/>
<protein>
    <submittedName>
        <fullName evidence="2">Receptor-binding cancer antigen expressed on SiSo cells</fullName>
    </submittedName>
</protein>
<feature type="region of interest" description="Disordered" evidence="1">
    <location>
        <begin position="239"/>
        <end position="316"/>
    </location>
</feature>
<feature type="compositionally biased region" description="Acidic residues" evidence="1">
    <location>
        <begin position="253"/>
        <end position="272"/>
    </location>
</feature>
<evidence type="ECO:0000313" key="2">
    <source>
        <dbReference type="EMBL" id="KAG0715898.1"/>
    </source>
</evidence>
<keyword evidence="3" id="KW-1185">Reference proteome</keyword>
<comment type="caution">
    <text evidence="2">The sequence shown here is derived from an EMBL/GenBank/DDBJ whole genome shotgun (WGS) entry which is preliminary data.</text>
</comment>
<dbReference type="AlphaFoldDB" id="A0A8J4XVY8"/>
<gene>
    <name evidence="2" type="primary">Ebag9_1</name>
    <name evidence="2" type="ORF">GWK47_010875</name>
</gene>
<evidence type="ECO:0000256" key="1">
    <source>
        <dbReference type="SAM" id="MobiDB-lite"/>
    </source>
</evidence>
<dbReference type="Proteomes" id="UP000770661">
    <property type="component" value="Unassembled WGS sequence"/>
</dbReference>
<feature type="region of interest" description="Disordered" evidence="1">
    <location>
        <begin position="152"/>
        <end position="171"/>
    </location>
</feature>
<evidence type="ECO:0000313" key="3">
    <source>
        <dbReference type="Proteomes" id="UP000770661"/>
    </source>
</evidence>
<dbReference type="InterPro" id="IPR017025">
    <property type="entry name" value="Cancer-assoc_antigen_RCAS1"/>
</dbReference>